<keyword evidence="3" id="KW-0808">Transferase</keyword>
<comment type="caution">
    <text evidence="3">The sequence shown here is derived from an EMBL/GenBank/DDBJ whole genome shotgun (WGS) entry which is preliminary data.</text>
</comment>
<dbReference type="InterPro" id="IPR013078">
    <property type="entry name" value="His_Pase_superF_clade-1"/>
</dbReference>
<feature type="active site" description="Proton donor/acceptor" evidence="1">
    <location>
        <position position="84"/>
    </location>
</feature>
<dbReference type="PANTHER" id="PTHR48100">
    <property type="entry name" value="BROAD-SPECIFICITY PHOSPHATASE YOR283W-RELATED"/>
    <property type="match status" value="1"/>
</dbReference>
<dbReference type="GO" id="GO:0016791">
    <property type="term" value="F:phosphatase activity"/>
    <property type="evidence" value="ECO:0007669"/>
    <property type="project" value="TreeGrafter"/>
</dbReference>
<proteinExistence type="predicted"/>
<dbReference type="Pfam" id="PF00300">
    <property type="entry name" value="His_Phos_1"/>
    <property type="match status" value="1"/>
</dbReference>
<dbReference type="CDD" id="cd07067">
    <property type="entry name" value="HP_PGM_like"/>
    <property type="match status" value="1"/>
</dbReference>
<protein>
    <submittedName>
        <fullName evidence="3">Phosphoglycerate kinase</fullName>
    </submittedName>
</protein>
<dbReference type="Proteomes" id="UP000053750">
    <property type="component" value="Unassembled WGS sequence"/>
</dbReference>
<feature type="active site" description="Tele-phosphohistidine intermediate" evidence="1">
    <location>
        <position position="8"/>
    </location>
</feature>
<dbReference type="AlphaFoldDB" id="A0A9W5W8Q6"/>
<accession>A0A9W5W8Q6</accession>
<dbReference type="OrthoDB" id="9782128at2"/>
<evidence type="ECO:0000256" key="2">
    <source>
        <dbReference type="PIRSR" id="PIRSR613078-2"/>
    </source>
</evidence>
<keyword evidence="3" id="KW-0418">Kinase</keyword>
<evidence type="ECO:0000313" key="4">
    <source>
        <dbReference type="Proteomes" id="UP000053750"/>
    </source>
</evidence>
<feature type="binding site" evidence="2">
    <location>
        <begin position="7"/>
        <end position="14"/>
    </location>
    <ligand>
        <name>substrate</name>
    </ligand>
</feature>
<dbReference type="SUPFAM" id="SSF53254">
    <property type="entry name" value="Phosphoglycerate mutase-like"/>
    <property type="match status" value="1"/>
</dbReference>
<keyword evidence="4" id="KW-1185">Reference proteome</keyword>
<name>A0A9W5W8Q6_9BACL</name>
<gene>
    <name evidence="3" type="ORF">BG53_03740</name>
</gene>
<evidence type="ECO:0000313" key="3">
    <source>
        <dbReference type="EMBL" id="EXX92109.1"/>
    </source>
</evidence>
<evidence type="ECO:0000256" key="1">
    <source>
        <dbReference type="PIRSR" id="PIRSR613078-1"/>
    </source>
</evidence>
<dbReference type="SMART" id="SM00855">
    <property type="entry name" value="PGAM"/>
    <property type="match status" value="1"/>
</dbReference>
<dbReference type="PANTHER" id="PTHR48100:SF1">
    <property type="entry name" value="HISTIDINE PHOSPHATASE FAMILY PROTEIN-RELATED"/>
    <property type="match status" value="1"/>
</dbReference>
<dbReference type="RefSeq" id="WP_036582548.1">
    <property type="nucleotide sequence ID" value="NZ_KK082160.1"/>
</dbReference>
<dbReference type="InterPro" id="IPR029033">
    <property type="entry name" value="His_PPase_superfam"/>
</dbReference>
<feature type="binding site" evidence="2">
    <location>
        <position position="59"/>
    </location>
    <ligand>
        <name>substrate</name>
    </ligand>
</feature>
<sequence length="199" mass="22220">MIIGLIRHGKTDWNALGRIQGQTDIPLNEEGKRQAEALALRLSGEGRQWDAIVSSDLRRAGATAAIIAARLGIPRLPSDPRLRERFFGEVEGTTEEERLLRWGPDWRKADAGQESDESVQARSLAFVQEMLTANRHPRLLVVSHGSLLAQLLRGMCDKLDDSHLVNMSLSVLQYEAGAKRWNSVLHNCTNHLKELTPKS</sequence>
<dbReference type="InterPro" id="IPR050275">
    <property type="entry name" value="PGM_Phosphatase"/>
</dbReference>
<reference evidence="3 4" key="1">
    <citation type="submission" date="2014-02" db="EMBL/GenBank/DDBJ databases">
        <title>Genome sequence of Paenibacillus darwinianus reveals adaptive mechanisms for survival in Antarctic soils.</title>
        <authorList>
            <person name="Dsouza M."/>
            <person name="Taylor M.W."/>
            <person name="Turner S.J."/>
            <person name="Aislabie J."/>
        </authorList>
    </citation>
    <scope>NUCLEOTIDE SEQUENCE [LARGE SCALE GENOMIC DNA]</scope>
    <source>
        <strain evidence="3 4">CE1</strain>
    </source>
</reference>
<dbReference type="GO" id="GO:0005737">
    <property type="term" value="C:cytoplasm"/>
    <property type="evidence" value="ECO:0007669"/>
    <property type="project" value="TreeGrafter"/>
</dbReference>
<organism evidence="3 4">
    <name type="scientific">Paenibacillus darwinianus</name>
    <dbReference type="NCBI Taxonomy" id="1380763"/>
    <lineage>
        <taxon>Bacteria</taxon>
        <taxon>Bacillati</taxon>
        <taxon>Bacillota</taxon>
        <taxon>Bacilli</taxon>
        <taxon>Bacillales</taxon>
        <taxon>Paenibacillaceae</taxon>
        <taxon>Paenibacillus</taxon>
    </lineage>
</organism>
<dbReference type="EMBL" id="JFHU01000015">
    <property type="protein sequence ID" value="EXX92109.1"/>
    <property type="molecule type" value="Genomic_DNA"/>
</dbReference>
<dbReference type="Gene3D" id="3.40.50.1240">
    <property type="entry name" value="Phosphoglycerate mutase-like"/>
    <property type="match status" value="1"/>
</dbReference>
<dbReference type="GO" id="GO:0016301">
    <property type="term" value="F:kinase activity"/>
    <property type="evidence" value="ECO:0007669"/>
    <property type="project" value="UniProtKB-KW"/>
</dbReference>